<dbReference type="InterPro" id="IPR008983">
    <property type="entry name" value="Tumour_necrosis_fac-like_dom"/>
</dbReference>
<dbReference type="PRINTS" id="PR00007">
    <property type="entry name" value="COMPLEMNTC1Q"/>
</dbReference>
<dbReference type="InterPro" id="IPR021893">
    <property type="entry name" value="ZMYM2-like_C"/>
</dbReference>
<dbReference type="EMBL" id="CACVKT020004327">
    <property type="protein sequence ID" value="CAC5389342.1"/>
    <property type="molecule type" value="Genomic_DNA"/>
</dbReference>
<name>A0A6J8C0E8_MYTCO</name>
<dbReference type="Pfam" id="PF12012">
    <property type="entry name" value="DUF3504"/>
    <property type="match status" value="1"/>
</dbReference>
<dbReference type="SUPFAM" id="SSF49842">
    <property type="entry name" value="TNF-like"/>
    <property type="match status" value="1"/>
</dbReference>
<gene>
    <name evidence="5" type="ORF">MCOR_24509</name>
</gene>
<evidence type="ECO:0000256" key="3">
    <source>
        <dbReference type="ARBA" id="ARBA00022843"/>
    </source>
</evidence>
<evidence type="ECO:0000313" key="5">
    <source>
        <dbReference type="EMBL" id="CAC5389342.1"/>
    </source>
</evidence>
<evidence type="ECO:0000256" key="2">
    <source>
        <dbReference type="ARBA" id="ARBA00022553"/>
    </source>
</evidence>
<keyword evidence="2" id="KW-0597">Phosphoprotein</keyword>
<dbReference type="OrthoDB" id="6154955at2759"/>
<dbReference type="Proteomes" id="UP000507470">
    <property type="component" value="Unassembled WGS sequence"/>
</dbReference>
<dbReference type="AlphaFoldDB" id="A0A6J8C0E8"/>
<dbReference type="InterPro" id="IPR052787">
    <property type="entry name" value="MAVS"/>
</dbReference>
<dbReference type="PANTHER" id="PTHR21446:SF12">
    <property type="entry name" value="POTASSIUM CHANNEL TETRAMERIZATION DOMAIN CONTAINING 1"/>
    <property type="match status" value="1"/>
</dbReference>
<keyword evidence="6" id="KW-1185">Reference proteome</keyword>
<feature type="domain" description="C1q" evidence="4">
    <location>
        <begin position="248"/>
        <end position="379"/>
    </location>
</feature>
<dbReference type="PANTHER" id="PTHR21446">
    <property type="entry name" value="DUF3504 DOMAIN-CONTAINING PROTEIN"/>
    <property type="match status" value="1"/>
</dbReference>
<dbReference type="InterPro" id="IPR001073">
    <property type="entry name" value="C1q_dom"/>
</dbReference>
<dbReference type="Gene3D" id="2.60.120.40">
    <property type="match status" value="1"/>
</dbReference>
<dbReference type="Pfam" id="PF00386">
    <property type="entry name" value="C1q"/>
    <property type="match status" value="1"/>
</dbReference>
<sequence length="379" mass="43196">MMVAMKKEGKATVNHKEPICPEDLQKLYKHEHFSLNTPEALQKRVFFEYLYYFCNRGRENIRDVQRDDFELKRDAKGLRYVRVKVVRQTKNQRGDDFTDVDDKDGRMYEIPGSANCPVRSFTKYFSKLHPDRTDFWQRPKLASKTTESADVWYDNSPVGKNTLGNLMAKISEDMANKQRRLLLNDPDVLHGQMVRMENAIANLNITVAWLEADKDLLSQQVSTQTKLMTQLQTENKWLNKTIETFLIKGQFKTSIFAVVTGNPSIGNDQTLKFDSVKTNNGGCYDPITGIFIAPSSGSYHFTCVTYNINMADDVHLKMNKNTDILVHGYSSGSSEAESQVMNIVVNLKKGDHIYVLHRGTSGIDQVRGGLFSTFSGFKL</sequence>
<evidence type="ECO:0000256" key="1">
    <source>
        <dbReference type="ARBA" id="ARBA00022499"/>
    </source>
</evidence>
<evidence type="ECO:0000313" key="6">
    <source>
        <dbReference type="Proteomes" id="UP000507470"/>
    </source>
</evidence>
<dbReference type="PROSITE" id="PS50871">
    <property type="entry name" value="C1Q"/>
    <property type="match status" value="1"/>
</dbReference>
<proteinExistence type="predicted"/>
<dbReference type="SMART" id="SM00110">
    <property type="entry name" value="C1Q"/>
    <property type="match status" value="1"/>
</dbReference>
<keyword evidence="3" id="KW-0832">Ubl conjugation</keyword>
<reference evidence="5 6" key="1">
    <citation type="submission" date="2020-06" db="EMBL/GenBank/DDBJ databases">
        <authorList>
            <person name="Li R."/>
            <person name="Bekaert M."/>
        </authorList>
    </citation>
    <scope>NUCLEOTIDE SEQUENCE [LARGE SCALE GENOMIC DNA]</scope>
    <source>
        <strain evidence="6">wild</strain>
    </source>
</reference>
<evidence type="ECO:0000259" key="4">
    <source>
        <dbReference type="PROSITE" id="PS50871"/>
    </source>
</evidence>
<organism evidence="5 6">
    <name type="scientific">Mytilus coruscus</name>
    <name type="common">Sea mussel</name>
    <dbReference type="NCBI Taxonomy" id="42192"/>
    <lineage>
        <taxon>Eukaryota</taxon>
        <taxon>Metazoa</taxon>
        <taxon>Spiralia</taxon>
        <taxon>Lophotrochozoa</taxon>
        <taxon>Mollusca</taxon>
        <taxon>Bivalvia</taxon>
        <taxon>Autobranchia</taxon>
        <taxon>Pteriomorphia</taxon>
        <taxon>Mytilida</taxon>
        <taxon>Mytiloidea</taxon>
        <taxon>Mytilidae</taxon>
        <taxon>Mytilinae</taxon>
        <taxon>Mytilus</taxon>
    </lineage>
</organism>
<accession>A0A6J8C0E8</accession>
<keyword evidence="1" id="KW-1017">Isopeptide bond</keyword>
<protein>
    <submittedName>
        <fullName evidence="5">KCTD1_15</fullName>
    </submittedName>
</protein>